<evidence type="ECO:0000256" key="7">
    <source>
        <dbReference type="ARBA" id="ARBA00047899"/>
    </source>
</evidence>
<keyword evidence="2" id="KW-0723">Serine/threonine-protein kinase</keyword>
<evidence type="ECO:0000313" key="12">
    <source>
        <dbReference type="Proteomes" id="UP001050691"/>
    </source>
</evidence>
<keyword evidence="4" id="KW-0547">Nucleotide-binding</keyword>
<protein>
    <recommendedName>
        <fullName evidence="1">non-specific serine/threonine protein kinase</fullName>
        <ecNumber evidence="1">2.7.11.1</ecNumber>
    </recommendedName>
</protein>
<dbReference type="EC" id="2.7.11.1" evidence="1"/>
<evidence type="ECO:0000256" key="3">
    <source>
        <dbReference type="ARBA" id="ARBA00022679"/>
    </source>
</evidence>
<evidence type="ECO:0000256" key="5">
    <source>
        <dbReference type="ARBA" id="ARBA00022777"/>
    </source>
</evidence>
<feature type="domain" description="Protein kinase" evidence="10">
    <location>
        <begin position="67"/>
        <end position="474"/>
    </location>
</feature>
<dbReference type="GO" id="GO:0005737">
    <property type="term" value="C:cytoplasm"/>
    <property type="evidence" value="ECO:0007669"/>
    <property type="project" value="TreeGrafter"/>
</dbReference>
<feature type="region of interest" description="Disordered" evidence="9">
    <location>
        <begin position="1"/>
        <end position="40"/>
    </location>
</feature>
<comment type="catalytic activity">
    <reaction evidence="7">
        <text>L-threonyl-[protein] + ATP = O-phospho-L-threonyl-[protein] + ADP + H(+)</text>
        <dbReference type="Rhea" id="RHEA:46608"/>
        <dbReference type="Rhea" id="RHEA-COMP:11060"/>
        <dbReference type="Rhea" id="RHEA-COMP:11605"/>
        <dbReference type="ChEBI" id="CHEBI:15378"/>
        <dbReference type="ChEBI" id="CHEBI:30013"/>
        <dbReference type="ChEBI" id="CHEBI:30616"/>
        <dbReference type="ChEBI" id="CHEBI:61977"/>
        <dbReference type="ChEBI" id="CHEBI:456216"/>
        <dbReference type="EC" id="2.7.11.1"/>
    </reaction>
</comment>
<gene>
    <name evidence="11" type="ORF">Clacol_003728</name>
</gene>
<dbReference type="GO" id="GO:0050684">
    <property type="term" value="P:regulation of mRNA processing"/>
    <property type="evidence" value="ECO:0007669"/>
    <property type="project" value="TreeGrafter"/>
</dbReference>
<dbReference type="PANTHER" id="PTHR47634">
    <property type="entry name" value="PROTEIN KINASE DOMAIN-CONTAINING PROTEIN-RELATED"/>
    <property type="match status" value="1"/>
</dbReference>
<evidence type="ECO:0000313" key="11">
    <source>
        <dbReference type="EMBL" id="GJJ09505.1"/>
    </source>
</evidence>
<comment type="catalytic activity">
    <reaction evidence="8">
        <text>L-seryl-[protein] + ATP = O-phospho-L-seryl-[protein] + ADP + H(+)</text>
        <dbReference type="Rhea" id="RHEA:17989"/>
        <dbReference type="Rhea" id="RHEA-COMP:9863"/>
        <dbReference type="Rhea" id="RHEA-COMP:11604"/>
        <dbReference type="ChEBI" id="CHEBI:15378"/>
        <dbReference type="ChEBI" id="CHEBI:29999"/>
        <dbReference type="ChEBI" id="CHEBI:30616"/>
        <dbReference type="ChEBI" id="CHEBI:83421"/>
        <dbReference type="ChEBI" id="CHEBI:456216"/>
        <dbReference type="EC" id="2.7.11.1"/>
    </reaction>
</comment>
<keyword evidence="3" id="KW-0808">Transferase</keyword>
<name>A0AAV5AC49_9AGAM</name>
<dbReference type="AlphaFoldDB" id="A0AAV5AC49"/>
<dbReference type="Pfam" id="PF00069">
    <property type="entry name" value="Pkinase"/>
    <property type="match status" value="2"/>
</dbReference>
<organism evidence="11 12">
    <name type="scientific">Clathrus columnatus</name>
    <dbReference type="NCBI Taxonomy" id="1419009"/>
    <lineage>
        <taxon>Eukaryota</taxon>
        <taxon>Fungi</taxon>
        <taxon>Dikarya</taxon>
        <taxon>Basidiomycota</taxon>
        <taxon>Agaricomycotina</taxon>
        <taxon>Agaricomycetes</taxon>
        <taxon>Phallomycetidae</taxon>
        <taxon>Phallales</taxon>
        <taxon>Clathraceae</taxon>
        <taxon>Clathrus</taxon>
    </lineage>
</organism>
<keyword evidence="12" id="KW-1185">Reference proteome</keyword>
<reference evidence="11" key="1">
    <citation type="submission" date="2021-10" db="EMBL/GenBank/DDBJ databases">
        <title>De novo Genome Assembly of Clathrus columnatus (Basidiomycota, Fungi) Using Illumina and Nanopore Sequence Data.</title>
        <authorList>
            <person name="Ogiso-Tanaka E."/>
            <person name="Itagaki H."/>
            <person name="Hosoya T."/>
            <person name="Hosaka K."/>
        </authorList>
    </citation>
    <scope>NUCLEOTIDE SEQUENCE</scope>
    <source>
        <strain evidence="11">MO-923</strain>
    </source>
</reference>
<dbReference type="InterPro" id="IPR051334">
    <property type="entry name" value="SRPK"/>
</dbReference>
<dbReference type="PROSITE" id="PS50011">
    <property type="entry name" value="PROTEIN_KINASE_DOM"/>
    <property type="match status" value="1"/>
</dbReference>
<dbReference type="Gene3D" id="3.30.200.20">
    <property type="entry name" value="Phosphorylase Kinase, domain 1"/>
    <property type="match status" value="1"/>
</dbReference>
<evidence type="ECO:0000256" key="9">
    <source>
        <dbReference type="SAM" id="MobiDB-lite"/>
    </source>
</evidence>
<feature type="compositionally biased region" description="Polar residues" evidence="9">
    <location>
        <begin position="1"/>
        <end position="10"/>
    </location>
</feature>
<feature type="compositionally biased region" description="Polar residues" evidence="9">
    <location>
        <begin position="280"/>
        <end position="291"/>
    </location>
</feature>
<evidence type="ECO:0000256" key="6">
    <source>
        <dbReference type="ARBA" id="ARBA00022840"/>
    </source>
</evidence>
<sequence length="504" mass="57128">MPPATFQSHNYSSYPPPPPEYPSFNPQTSSPPAALKSEEGIEDYTPGGYLNVKLGDEFLSPNRRCPYTVVRKLGDGRYAALKVCTSRYEETAKDEISLLMKVRKRAFKAVPSRSGATEWAEHPGARHVVSLLDYFSTRGRYKGENHICMVLEPLGETLLNLLDKYRNRRTQLRSGELPGIPMSLVKLIARQVLMGLQFLHDECNLVHTDIKPENIREELVYFKIVGLPNTQEVIRAHLAASPTLSSFRVTIPDSPDRRKHYVDIYPSQPIPCPLPSPESGSWNGSPNTLDGSSNSHSSTRSRPRGSSSSVIIQISDLGNATPEDKHFTEDIQTRQYRSPEAIIRRNDWGFPVDIWSVACMLFELATGDHLFDPKAKRGSWEKDDDHMAQIIELCGDFDINLKMGGKFSRDIFNSRGQLRHIQTLKPMPLSRVFTETYQCHSREAKQFAAFLSPMLRVDPELRATAGEMLQHEWLGAHDITPRTSKELPRAVRSYETYEWNGYVH</sequence>
<dbReference type="GO" id="GO:0000245">
    <property type="term" value="P:spliceosomal complex assembly"/>
    <property type="evidence" value="ECO:0007669"/>
    <property type="project" value="TreeGrafter"/>
</dbReference>
<dbReference type="GO" id="GO:0005634">
    <property type="term" value="C:nucleus"/>
    <property type="evidence" value="ECO:0007669"/>
    <property type="project" value="TreeGrafter"/>
</dbReference>
<evidence type="ECO:0000256" key="8">
    <source>
        <dbReference type="ARBA" id="ARBA00048679"/>
    </source>
</evidence>
<dbReference type="Gene3D" id="1.10.510.10">
    <property type="entry name" value="Transferase(Phosphotransferase) domain 1"/>
    <property type="match status" value="2"/>
</dbReference>
<evidence type="ECO:0000256" key="1">
    <source>
        <dbReference type="ARBA" id="ARBA00012513"/>
    </source>
</evidence>
<dbReference type="InterPro" id="IPR011009">
    <property type="entry name" value="Kinase-like_dom_sf"/>
</dbReference>
<dbReference type="SMART" id="SM00220">
    <property type="entry name" value="S_TKc"/>
    <property type="match status" value="1"/>
</dbReference>
<keyword evidence="6" id="KW-0067">ATP-binding</keyword>
<evidence type="ECO:0000256" key="4">
    <source>
        <dbReference type="ARBA" id="ARBA00022741"/>
    </source>
</evidence>
<dbReference type="Proteomes" id="UP001050691">
    <property type="component" value="Unassembled WGS sequence"/>
</dbReference>
<comment type="caution">
    <text evidence="11">The sequence shown here is derived from an EMBL/GenBank/DDBJ whole genome shotgun (WGS) entry which is preliminary data.</text>
</comment>
<feature type="region of interest" description="Disordered" evidence="9">
    <location>
        <begin position="273"/>
        <end position="308"/>
    </location>
</feature>
<feature type="compositionally biased region" description="Low complexity" evidence="9">
    <location>
        <begin position="292"/>
        <end position="308"/>
    </location>
</feature>
<evidence type="ECO:0000256" key="2">
    <source>
        <dbReference type="ARBA" id="ARBA00022527"/>
    </source>
</evidence>
<dbReference type="InterPro" id="IPR000719">
    <property type="entry name" value="Prot_kinase_dom"/>
</dbReference>
<proteinExistence type="predicted"/>
<keyword evidence="5" id="KW-0418">Kinase</keyword>
<evidence type="ECO:0000259" key="10">
    <source>
        <dbReference type="PROSITE" id="PS50011"/>
    </source>
</evidence>
<dbReference type="FunFam" id="1.10.510.10:FF:000275">
    <property type="entry name" value="SRSF protein kinase 2 isoform X3"/>
    <property type="match status" value="1"/>
</dbReference>
<dbReference type="EMBL" id="BPWL01000004">
    <property type="protein sequence ID" value="GJJ09505.1"/>
    <property type="molecule type" value="Genomic_DNA"/>
</dbReference>
<dbReference type="PANTHER" id="PTHR47634:SF9">
    <property type="entry name" value="PROTEIN KINASE DOMAIN-CONTAINING PROTEIN-RELATED"/>
    <property type="match status" value="1"/>
</dbReference>
<accession>A0AAV5AC49</accession>
<dbReference type="SUPFAM" id="SSF56112">
    <property type="entry name" value="Protein kinase-like (PK-like)"/>
    <property type="match status" value="1"/>
</dbReference>
<dbReference type="GO" id="GO:0005524">
    <property type="term" value="F:ATP binding"/>
    <property type="evidence" value="ECO:0007669"/>
    <property type="project" value="UniProtKB-KW"/>
</dbReference>
<dbReference type="GO" id="GO:0004674">
    <property type="term" value="F:protein serine/threonine kinase activity"/>
    <property type="evidence" value="ECO:0007669"/>
    <property type="project" value="UniProtKB-KW"/>
</dbReference>